<dbReference type="PANTHER" id="PTHR42718">
    <property type="entry name" value="MAJOR FACILITATOR SUPERFAMILY MULTIDRUG TRANSPORTER MFSC"/>
    <property type="match status" value="1"/>
</dbReference>
<dbReference type="PROSITE" id="PS50850">
    <property type="entry name" value="MFS"/>
    <property type="match status" value="1"/>
</dbReference>
<dbReference type="InterPro" id="IPR036259">
    <property type="entry name" value="MFS_trans_sf"/>
</dbReference>
<name>A0A5N8WPW6_9ACTN</name>
<evidence type="ECO:0000256" key="7">
    <source>
        <dbReference type="SAM" id="Phobius"/>
    </source>
</evidence>
<sequence length="490" mass="50230">MSATPRPPVAPEGPPTAPATRRPMRALAVVLLAAFMNQFDVMGVNVAVPEIQHDLGAGEAAAQWVLAGYALPFALLLVTGGRLGDLVGRRRVFLAGTVGFTLASALAAAAGSVPLLVLARVLQGASAALMGPQVLTVLQLMVPPARRGPAMGLYAAVIGLASVAGPVLGGVLVQADLFGWGWRALFLVNLPVGVLAVIGGLRYLGESREPDGRRLDLAGVGLAAVALLLFLCPLTYGRELGWPWWAWAALAASAPALGLLVAHQRRRERAGGAPLIALHLFGGRVFTAGVLVTFNLAALMTGFFFVFVLFLQHALGFDAQRAGQCLLPWALGTALSSFLAIPLARRHGRRVLIGGNLAAVAGVTLLTVTVAAAGRSLTVPAVVPGLLLFGIGIGLVSTPVLNVTLSGVARADAGSASGVFSTFRQAGAAVGVAVTGGVFYALVDDPAAARPGDYVDAVVVTMLAQLAVVLVTLGLVFLLPREDGASHGRK</sequence>
<dbReference type="CDD" id="cd17321">
    <property type="entry name" value="MFS_MMR_MDR_like"/>
    <property type="match status" value="1"/>
</dbReference>
<evidence type="ECO:0000313" key="10">
    <source>
        <dbReference type="Proteomes" id="UP000373149"/>
    </source>
</evidence>
<evidence type="ECO:0000313" key="9">
    <source>
        <dbReference type="EMBL" id="MPY48866.1"/>
    </source>
</evidence>
<protein>
    <submittedName>
        <fullName evidence="9">MFS transporter</fullName>
    </submittedName>
</protein>
<feature type="transmembrane region" description="Helical" evidence="7">
    <location>
        <begin position="351"/>
        <end position="374"/>
    </location>
</feature>
<keyword evidence="2 7" id="KW-0812">Transmembrane</keyword>
<evidence type="ECO:0000256" key="4">
    <source>
        <dbReference type="ARBA" id="ARBA00023136"/>
    </source>
</evidence>
<accession>A0A5N8WPW6</accession>
<keyword evidence="4 7" id="KW-0472">Membrane</keyword>
<dbReference type="Pfam" id="PF07690">
    <property type="entry name" value="MFS_1"/>
    <property type="match status" value="1"/>
</dbReference>
<dbReference type="Proteomes" id="UP000373149">
    <property type="component" value="Unassembled WGS sequence"/>
</dbReference>
<feature type="transmembrane region" description="Helical" evidence="7">
    <location>
        <begin position="153"/>
        <end position="173"/>
    </location>
</feature>
<dbReference type="GO" id="GO:0022857">
    <property type="term" value="F:transmembrane transporter activity"/>
    <property type="evidence" value="ECO:0007669"/>
    <property type="project" value="InterPro"/>
</dbReference>
<feature type="transmembrane region" description="Helical" evidence="7">
    <location>
        <begin position="121"/>
        <end position="141"/>
    </location>
</feature>
<dbReference type="AlphaFoldDB" id="A0A5N8WPW6"/>
<keyword evidence="3 7" id="KW-1133">Transmembrane helix</keyword>
<feature type="transmembrane region" description="Helical" evidence="7">
    <location>
        <begin position="326"/>
        <end position="344"/>
    </location>
</feature>
<dbReference type="RefSeq" id="WP_152861125.1">
    <property type="nucleotide sequence ID" value="NZ_VMNX01000024.1"/>
</dbReference>
<dbReference type="GO" id="GO:0005886">
    <property type="term" value="C:plasma membrane"/>
    <property type="evidence" value="ECO:0007669"/>
    <property type="project" value="UniProtKB-SubCell"/>
</dbReference>
<feature type="transmembrane region" description="Helical" evidence="7">
    <location>
        <begin position="386"/>
        <end position="405"/>
    </location>
</feature>
<feature type="region of interest" description="Disordered" evidence="6">
    <location>
        <begin position="1"/>
        <end position="20"/>
    </location>
</feature>
<feature type="transmembrane region" description="Helical" evidence="7">
    <location>
        <begin position="455"/>
        <end position="480"/>
    </location>
</feature>
<dbReference type="Gene3D" id="1.20.1250.20">
    <property type="entry name" value="MFS general substrate transporter like domains"/>
    <property type="match status" value="1"/>
</dbReference>
<feature type="transmembrane region" description="Helical" evidence="7">
    <location>
        <begin position="60"/>
        <end position="80"/>
    </location>
</feature>
<dbReference type="EMBL" id="VMNX01000024">
    <property type="protein sequence ID" value="MPY48866.1"/>
    <property type="molecule type" value="Genomic_DNA"/>
</dbReference>
<feature type="transmembrane region" description="Helical" evidence="7">
    <location>
        <begin position="426"/>
        <end position="443"/>
    </location>
</feature>
<comment type="subcellular location">
    <subcellularLocation>
        <location evidence="1">Cell membrane</location>
        <topology evidence="1">Multi-pass membrane protein</topology>
    </subcellularLocation>
</comment>
<dbReference type="Gene3D" id="1.20.1720.10">
    <property type="entry name" value="Multidrug resistance protein D"/>
    <property type="match status" value="1"/>
</dbReference>
<dbReference type="SUPFAM" id="SSF103473">
    <property type="entry name" value="MFS general substrate transporter"/>
    <property type="match status" value="1"/>
</dbReference>
<proteinExistence type="predicted"/>
<feature type="transmembrane region" description="Helical" evidence="7">
    <location>
        <begin position="283"/>
        <end position="311"/>
    </location>
</feature>
<feature type="transmembrane region" description="Helical" evidence="7">
    <location>
        <begin position="242"/>
        <end position="262"/>
    </location>
</feature>
<evidence type="ECO:0000256" key="2">
    <source>
        <dbReference type="ARBA" id="ARBA00022692"/>
    </source>
</evidence>
<reference evidence="9 10" key="1">
    <citation type="submission" date="2019-09" db="EMBL/GenBank/DDBJ databases">
        <authorList>
            <person name="Duangmal K."/>
            <person name="Teo W.F.A."/>
            <person name="Lipun K."/>
        </authorList>
    </citation>
    <scope>NUCLEOTIDE SEQUENCE [LARGE SCALE GENOMIC DNA]</scope>
    <source>
        <strain evidence="9 10">K1PN6</strain>
    </source>
</reference>
<feature type="compositionally biased region" description="Pro residues" evidence="6">
    <location>
        <begin position="1"/>
        <end position="17"/>
    </location>
</feature>
<feature type="transmembrane region" description="Helical" evidence="7">
    <location>
        <begin position="26"/>
        <end position="48"/>
    </location>
</feature>
<evidence type="ECO:0000256" key="5">
    <source>
        <dbReference type="ARBA" id="ARBA00023251"/>
    </source>
</evidence>
<feature type="transmembrane region" description="Helical" evidence="7">
    <location>
        <begin position="217"/>
        <end position="236"/>
    </location>
</feature>
<dbReference type="InterPro" id="IPR011701">
    <property type="entry name" value="MFS"/>
</dbReference>
<dbReference type="PRINTS" id="PR01036">
    <property type="entry name" value="TCRTETB"/>
</dbReference>
<keyword evidence="10" id="KW-1185">Reference proteome</keyword>
<comment type="caution">
    <text evidence="9">The sequence shown here is derived from an EMBL/GenBank/DDBJ whole genome shotgun (WGS) entry which is preliminary data.</text>
</comment>
<feature type="domain" description="Major facilitator superfamily (MFS) profile" evidence="8">
    <location>
        <begin position="26"/>
        <end position="483"/>
    </location>
</feature>
<feature type="transmembrane region" description="Helical" evidence="7">
    <location>
        <begin position="185"/>
        <end position="205"/>
    </location>
</feature>
<dbReference type="GO" id="GO:0046677">
    <property type="term" value="P:response to antibiotic"/>
    <property type="evidence" value="ECO:0007669"/>
    <property type="project" value="UniProtKB-KW"/>
</dbReference>
<gene>
    <name evidence="9" type="ORF">FPZ41_09910</name>
</gene>
<evidence type="ECO:0000259" key="8">
    <source>
        <dbReference type="PROSITE" id="PS50850"/>
    </source>
</evidence>
<evidence type="ECO:0000256" key="6">
    <source>
        <dbReference type="SAM" id="MobiDB-lite"/>
    </source>
</evidence>
<dbReference type="PANTHER" id="PTHR42718:SF39">
    <property type="entry name" value="ACTINORHODIN TRANSPORTER-RELATED"/>
    <property type="match status" value="1"/>
</dbReference>
<organism evidence="9 10">
    <name type="scientific">Streptomyces acidicola</name>
    <dbReference type="NCBI Taxonomy" id="2596892"/>
    <lineage>
        <taxon>Bacteria</taxon>
        <taxon>Bacillati</taxon>
        <taxon>Actinomycetota</taxon>
        <taxon>Actinomycetes</taxon>
        <taxon>Kitasatosporales</taxon>
        <taxon>Streptomycetaceae</taxon>
        <taxon>Streptomyces</taxon>
    </lineage>
</organism>
<feature type="transmembrane region" description="Helical" evidence="7">
    <location>
        <begin position="92"/>
        <end position="115"/>
    </location>
</feature>
<keyword evidence="5" id="KW-0046">Antibiotic resistance</keyword>
<dbReference type="InterPro" id="IPR020846">
    <property type="entry name" value="MFS_dom"/>
</dbReference>
<evidence type="ECO:0000256" key="1">
    <source>
        <dbReference type="ARBA" id="ARBA00004651"/>
    </source>
</evidence>
<evidence type="ECO:0000256" key="3">
    <source>
        <dbReference type="ARBA" id="ARBA00022989"/>
    </source>
</evidence>